<dbReference type="GeneID" id="76424587"/>
<keyword evidence="1" id="KW-0472">Membrane</keyword>
<dbReference type="EMBL" id="CP036172">
    <property type="protein sequence ID" value="QSZ67708.1"/>
    <property type="molecule type" value="Genomic_DNA"/>
</dbReference>
<reference evidence="2" key="2">
    <citation type="submission" date="2019-02" db="EMBL/GenBank/DDBJ databases">
        <authorList>
            <person name="Chen S.-C."/>
            <person name="Chien H.-H."/>
            <person name="Lai M.-C."/>
        </authorList>
    </citation>
    <scope>NUCLEOTIDE SEQUENCE</scope>
    <source>
        <strain evidence="2">N2F9704</strain>
    </source>
</reference>
<accession>A0A8A3S6C7</accession>
<dbReference type="KEGG" id="maqe:RJ40_09410"/>
<evidence type="ECO:0000313" key="2">
    <source>
        <dbReference type="EMBL" id="QSZ67708.1"/>
    </source>
</evidence>
<dbReference type="RefSeq" id="WP_265580619.1">
    <property type="nucleotide sequence ID" value="NZ_CP036172.1"/>
</dbReference>
<organism evidence="2 3">
    <name type="scientific">Methanofollis aquaemaris</name>
    <dbReference type="NCBI Taxonomy" id="126734"/>
    <lineage>
        <taxon>Archaea</taxon>
        <taxon>Methanobacteriati</taxon>
        <taxon>Methanobacteriota</taxon>
        <taxon>Stenosarchaea group</taxon>
        <taxon>Methanomicrobia</taxon>
        <taxon>Methanomicrobiales</taxon>
        <taxon>Methanomicrobiaceae</taxon>
        <taxon>Methanofollis</taxon>
    </lineage>
</organism>
<keyword evidence="1" id="KW-0812">Transmembrane</keyword>
<evidence type="ECO:0000313" key="3">
    <source>
        <dbReference type="Proteomes" id="UP001042704"/>
    </source>
</evidence>
<reference evidence="2" key="1">
    <citation type="journal article" date="2001" name="Int. J. Syst. Evol. Microbiol.">
        <title>Methanofollis aquaemaris sp. nov., a methanogen isolated from an aquaculture fish pond.</title>
        <authorList>
            <person name="Lai M.C."/>
            <person name="Chen S.C."/>
        </authorList>
    </citation>
    <scope>NUCLEOTIDE SEQUENCE</scope>
    <source>
        <strain evidence="2">N2F9704</strain>
    </source>
</reference>
<evidence type="ECO:0000256" key="1">
    <source>
        <dbReference type="SAM" id="Phobius"/>
    </source>
</evidence>
<protein>
    <submittedName>
        <fullName evidence="2">Uncharacterized protein</fullName>
    </submittedName>
</protein>
<gene>
    <name evidence="2" type="ORF">RJ40_09410</name>
</gene>
<name>A0A8A3S6C7_9EURY</name>
<keyword evidence="1" id="KW-1133">Transmembrane helix</keyword>
<proteinExistence type="predicted"/>
<sequence length="130" mass="14563">MWPPGGRALPLLGLVVVFFVVLFALLLYPHYGGYDLALPAEPGVDHAVIHLSEDDILAHPALYDLLVKGEKVGRPSPFPYSRIMWRHENMMEGWSPRVLSCLEDREFLENVPPTVLEYGGSYFSIAVVRG</sequence>
<dbReference type="AlphaFoldDB" id="A0A8A3S6C7"/>
<dbReference type="Proteomes" id="UP001042704">
    <property type="component" value="Chromosome"/>
</dbReference>
<feature type="transmembrane region" description="Helical" evidence="1">
    <location>
        <begin position="6"/>
        <end position="28"/>
    </location>
</feature>
<keyword evidence="3" id="KW-1185">Reference proteome</keyword>